<evidence type="ECO:0000313" key="1">
    <source>
        <dbReference type="EMBL" id="PSN69432.1"/>
    </source>
</evidence>
<gene>
    <name evidence="1" type="ORF">BS50DRAFT_675579</name>
</gene>
<proteinExistence type="predicted"/>
<accession>A0A2T2NVH2</accession>
<evidence type="ECO:0000313" key="2">
    <source>
        <dbReference type="Proteomes" id="UP000240883"/>
    </source>
</evidence>
<reference evidence="1 2" key="1">
    <citation type="journal article" date="2018" name="Front. Microbiol.">
        <title>Genome-Wide Analysis of Corynespora cassiicola Leaf Fall Disease Putative Effectors.</title>
        <authorList>
            <person name="Lopez D."/>
            <person name="Ribeiro S."/>
            <person name="Label P."/>
            <person name="Fumanal B."/>
            <person name="Venisse J.S."/>
            <person name="Kohler A."/>
            <person name="de Oliveira R.R."/>
            <person name="Labutti K."/>
            <person name="Lipzen A."/>
            <person name="Lail K."/>
            <person name="Bauer D."/>
            <person name="Ohm R.A."/>
            <person name="Barry K.W."/>
            <person name="Spatafora J."/>
            <person name="Grigoriev I.V."/>
            <person name="Martin F.M."/>
            <person name="Pujade-Renaud V."/>
        </authorList>
    </citation>
    <scope>NUCLEOTIDE SEQUENCE [LARGE SCALE GENOMIC DNA]</scope>
    <source>
        <strain evidence="1 2">Philippines</strain>
    </source>
</reference>
<name>A0A2T2NVH2_CORCC</name>
<dbReference type="Proteomes" id="UP000240883">
    <property type="component" value="Unassembled WGS sequence"/>
</dbReference>
<sequence length="84" mass="9629">VRCLCLLSTSNSCHLHVFSYTLQPFSILLKFIELYLPQDAVLRLCRLCLDDCLFGPGCYRRLHQPPYECPLADSPSELRSIGRL</sequence>
<keyword evidence="2" id="KW-1185">Reference proteome</keyword>
<dbReference type="AlphaFoldDB" id="A0A2T2NVH2"/>
<dbReference type="EMBL" id="KZ678133">
    <property type="protein sequence ID" value="PSN69432.1"/>
    <property type="molecule type" value="Genomic_DNA"/>
</dbReference>
<organism evidence="1 2">
    <name type="scientific">Corynespora cassiicola Philippines</name>
    <dbReference type="NCBI Taxonomy" id="1448308"/>
    <lineage>
        <taxon>Eukaryota</taxon>
        <taxon>Fungi</taxon>
        <taxon>Dikarya</taxon>
        <taxon>Ascomycota</taxon>
        <taxon>Pezizomycotina</taxon>
        <taxon>Dothideomycetes</taxon>
        <taxon>Pleosporomycetidae</taxon>
        <taxon>Pleosporales</taxon>
        <taxon>Corynesporascaceae</taxon>
        <taxon>Corynespora</taxon>
    </lineage>
</organism>
<feature type="non-terminal residue" evidence="1">
    <location>
        <position position="1"/>
    </location>
</feature>
<protein>
    <submittedName>
        <fullName evidence="1">Uncharacterized protein</fullName>
    </submittedName>
</protein>